<evidence type="ECO:0000256" key="1">
    <source>
        <dbReference type="SAM" id="MobiDB-lite"/>
    </source>
</evidence>
<feature type="transmembrane region" description="Helical" evidence="2">
    <location>
        <begin position="209"/>
        <end position="227"/>
    </location>
</feature>
<organism evidence="3 4">
    <name type="scientific">Nesterenkonia alkaliphila</name>
    <dbReference type="NCBI Taxonomy" id="1463631"/>
    <lineage>
        <taxon>Bacteria</taxon>
        <taxon>Bacillati</taxon>
        <taxon>Actinomycetota</taxon>
        <taxon>Actinomycetes</taxon>
        <taxon>Micrococcales</taxon>
        <taxon>Micrococcaceae</taxon>
        <taxon>Nesterenkonia</taxon>
    </lineage>
</organism>
<dbReference type="RefSeq" id="WP_157323376.1">
    <property type="nucleotide sequence ID" value="NZ_BMFX01000025.1"/>
</dbReference>
<dbReference type="NCBIfam" id="TIGR02206">
    <property type="entry name" value="intg_mem_TP0381"/>
    <property type="match status" value="1"/>
</dbReference>
<dbReference type="InterPro" id="IPR011737">
    <property type="entry name" value="CHP02206_TP0381"/>
</dbReference>
<feature type="transmembrane region" description="Helical" evidence="2">
    <location>
        <begin position="136"/>
        <end position="157"/>
    </location>
</feature>
<dbReference type="OrthoDB" id="9813172at2"/>
<comment type="caution">
    <text evidence="3">The sequence shown here is derived from an EMBL/GenBank/DDBJ whole genome shotgun (WGS) entry which is preliminary data.</text>
</comment>
<gene>
    <name evidence="3" type="ORF">GNZ21_08715</name>
</gene>
<keyword evidence="2" id="KW-0812">Transmembrane</keyword>
<accession>A0A7K1UJB0</accession>
<dbReference type="AlphaFoldDB" id="A0A7K1UJB0"/>
<dbReference type="Proteomes" id="UP000460157">
    <property type="component" value="Unassembled WGS sequence"/>
</dbReference>
<dbReference type="Pfam" id="PF14808">
    <property type="entry name" value="TMEM164"/>
    <property type="match status" value="1"/>
</dbReference>
<keyword evidence="4" id="KW-1185">Reference proteome</keyword>
<feature type="transmembrane region" description="Helical" evidence="2">
    <location>
        <begin position="21"/>
        <end position="38"/>
    </location>
</feature>
<reference evidence="3 4" key="1">
    <citation type="submission" date="2019-12" db="EMBL/GenBank/DDBJ databases">
        <title>Nesterenkonia muleiensis sp. nov., a novel actinobacterium isolated from sap of Populus euphratica.</title>
        <authorList>
            <person name="Wang R."/>
        </authorList>
    </citation>
    <scope>NUCLEOTIDE SEQUENCE [LARGE SCALE GENOMIC DNA]</scope>
    <source>
        <strain evidence="3 4">F10</strain>
    </source>
</reference>
<evidence type="ECO:0000313" key="3">
    <source>
        <dbReference type="EMBL" id="MVT26432.1"/>
    </source>
</evidence>
<dbReference type="EMBL" id="WRPM01000064">
    <property type="protein sequence ID" value="MVT26432.1"/>
    <property type="molecule type" value="Genomic_DNA"/>
</dbReference>
<sequence>MLQLVEQGEAWRMPQYGLEHGAAAAVIAAVLVASVILVRRCEDVHAAERWLRRCGWVLLTVSVAWTLWGLLPMNFLLHESLPFHFSDAIRLLTAISLIARPGWAVAVLYYWGFTLNLQSVLTPDLNYRQVEHLEYLMYWLLHGAALIVPAVLVWGLGYRPTWRGYALTLAATGLWGGVAMVVNSRLGTTYSYVSGGPEGSSLLDVLGPWPLYLVSVAGLMVLGWGLMTWPWETPRQRENTARADRFGFTRRIQARSGGETPTTGPHRAPAQHSSGSAEPAA</sequence>
<feature type="transmembrane region" description="Helical" evidence="2">
    <location>
        <begin position="164"/>
        <end position="182"/>
    </location>
</feature>
<protein>
    <submittedName>
        <fullName evidence="3">TIGR02206 family membrane protein</fullName>
    </submittedName>
</protein>
<feature type="compositionally biased region" description="Polar residues" evidence="1">
    <location>
        <begin position="271"/>
        <end position="281"/>
    </location>
</feature>
<evidence type="ECO:0000256" key="2">
    <source>
        <dbReference type="SAM" id="Phobius"/>
    </source>
</evidence>
<feature type="region of interest" description="Disordered" evidence="1">
    <location>
        <begin position="249"/>
        <end position="281"/>
    </location>
</feature>
<feature type="transmembrane region" description="Helical" evidence="2">
    <location>
        <begin position="50"/>
        <end position="71"/>
    </location>
</feature>
<evidence type="ECO:0000313" key="4">
    <source>
        <dbReference type="Proteomes" id="UP000460157"/>
    </source>
</evidence>
<keyword evidence="2" id="KW-0472">Membrane</keyword>
<proteinExistence type="predicted"/>
<keyword evidence="2" id="KW-1133">Transmembrane helix</keyword>
<name>A0A7K1UJB0_9MICC</name>